<dbReference type="PANTHER" id="PTHR24061">
    <property type="entry name" value="CALCIUM-SENSING RECEPTOR-RELATED"/>
    <property type="match status" value="1"/>
</dbReference>
<proteinExistence type="predicted"/>
<feature type="domain" description="G-protein coupled receptors family 3 profile" evidence="13">
    <location>
        <begin position="595"/>
        <end position="840"/>
    </location>
</feature>
<keyword evidence="5 11" id="KW-1133">Transmembrane helix</keyword>
<keyword evidence="10" id="KW-0807">Transducer</keyword>
<dbReference type="AlphaFoldDB" id="A0A8J0TLE7"/>
<evidence type="ECO:0000256" key="8">
    <source>
        <dbReference type="ARBA" id="ARBA00023170"/>
    </source>
</evidence>
<keyword evidence="8 15" id="KW-0675">Receptor</keyword>
<dbReference type="SUPFAM" id="SSF53822">
    <property type="entry name" value="Periplasmic binding protein-like I"/>
    <property type="match status" value="1"/>
</dbReference>
<reference evidence="15" key="1">
    <citation type="submission" date="2025-08" db="UniProtKB">
        <authorList>
            <consortium name="RefSeq"/>
        </authorList>
    </citation>
    <scope>IDENTIFICATION</scope>
    <source>
        <strain evidence="15">J_2021</strain>
        <tissue evidence="15">Erythrocytes</tissue>
    </source>
</reference>
<feature type="transmembrane region" description="Helical" evidence="11">
    <location>
        <begin position="665"/>
        <end position="689"/>
    </location>
</feature>
<evidence type="ECO:0000256" key="6">
    <source>
        <dbReference type="ARBA" id="ARBA00023040"/>
    </source>
</evidence>
<evidence type="ECO:0000256" key="4">
    <source>
        <dbReference type="ARBA" id="ARBA00022729"/>
    </source>
</evidence>
<evidence type="ECO:0000256" key="1">
    <source>
        <dbReference type="ARBA" id="ARBA00004651"/>
    </source>
</evidence>
<dbReference type="InterPro" id="IPR001828">
    <property type="entry name" value="ANF_lig-bd_rcpt"/>
</dbReference>
<feature type="transmembrane region" description="Helical" evidence="11">
    <location>
        <begin position="632"/>
        <end position="653"/>
    </location>
</feature>
<keyword evidence="6" id="KW-0297">G-protein coupled receptor</keyword>
<sequence>MAKPLWKLIPLKFILVFLILPGSTGQFTKVESDHPCALTSCTNPLLYAVDGDILIGGILQIFLFAVGGMPDFQEAPDHVYCVAPLFRYLTHLLAFMYAIEEINNSTELLPNITLGYHVYDACTSDIMALMSTFSLLSEAENPALNYICKQDQKMVAFVGHLLSSITYTTAEITQLYGYPQISYGALDPVFNDRIHFPSIYRMVPNEYSQFSAIIKLVIHFGWTWVGIIASEDESNLQASEELKKEMWRNGICVDFLKVVWQSDIENSLEKAIEVMKHSSVRVIISYLKTSSLIVLLRLGTFKLMSERVWIKSVAPDIIAEYKFKDFLCAFNGSLLISLPKADIPGLSNFISQVIWTDMLKNIFVNYVWVLNGGCSVVFHDNIQNFTCPGEYKIKEYLSQEETMNHHIKYTIYMSVYALAHALDMMQLPTDFLKLSPKKNIGQMRIKLNYYLKNIHMKMASEEDIFFTKDGNIPGKFDILNWVIYGNGTIKKIHVGQFFPITDHLVIHEEAITWSPYFQKTPASFCTELCTPGHRRAHQTGRPSCCFDCVPCSEGEISNSSDLETCVKCPDDHWSNPTRDWCIKRAIDFLSYEDRLGYILAGCASVFIVSTAVVFLVFIKYRRTPIVRANNENTSYILLTALLMSFLCTFMFIGHPTKVTCLLRQATFVCVFSVAISSILGKTMTVLVAFESAKVANKFRRWGRIDISMGVVFICSFVEVLICIIWLTFSPPYVESDIKTIPGKIILQCNEGSIISFYLAVSYIGVLSLCSFAVAFIARKLPDRFNEAQHITFSMLVFCSVWGSFIPTYLSSKGKYMIVVEIFAIQASAAGCSKVAYSPEIGPSINLCWIGSSADEIWVDE</sequence>
<keyword evidence="2" id="KW-1003">Cell membrane</keyword>
<dbReference type="KEGG" id="xla:108699047"/>
<gene>
    <name evidence="15" type="primary">LOC108699047</name>
</gene>
<evidence type="ECO:0000256" key="9">
    <source>
        <dbReference type="ARBA" id="ARBA00023180"/>
    </source>
</evidence>
<dbReference type="PROSITE" id="PS50259">
    <property type="entry name" value="G_PROTEIN_RECEP_F3_4"/>
    <property type="match status" value="1"/>
</dbReference>
<evidence type="ECO:0000259" key="13">
    <source>
        <dbReference type="PROSITE" id="PS50259"/>
    </source>
</evidence>
<evidence type="ECO:0000256" key="5">
    <source>
        <dbReference type="ARBA" id="ARBA00022989"/>
    </source>
</evidence>
<dbReference type="FunFam" id="2.10.50.30:FF:000003">
    <property type="entry name" value="Vomeronasal 2, receptor 120"/>
    <property type="match status" value="1"/>
</dbReference>
<feature type="chain" id="PRO_5035301091" evidence="12">
    <location>
        <begin position="26"/>
        <end position="860"/>
    </location>
</feature>
<dbReference type="PRINTS" id="PR01535">
    <property type="entry name" value="VOMERONASL2R"/>
</dbReference>
<name>A0A8J0TLE7_XENLA</name>
<dbReference type="Pfam" id="PF00003">
    <property type="entry name" value="7tm_3"/>
    <property type="match status" value="1"/>
</dbReference>
<keyword evidence="14" id="KW-1185">Reference proteome</keyword>
<dbReference type="InterPro" id="IPR028082">
    <property type="entry name" value="Peripla_BP_I"/>
</dbReference>
<dbReference type="FunFam" id="3.40.50.2300:FF:000024">
    <property type="entry name" value="Vomeronasal 2, receptor 73"/>
    <property type="match status" value="1"/>
</dbReference>
<dbReference type="Gene3D" id="3.40.50.2300">
    <property type="match status" value="2"/>
</dbReference>
<evidence type="ECO:0000256" key="12">
    <source>
        <dbReference type="SAM" id="SignalP"/>
    </source>
</evidence>
<dbReference type="PANTHER" id="PTHR24061:SF600">
    <property type="entry name" value="VOMERONASAL TYPE-2 RECEPTOR 26"/>
    <property type="match status" value="1"/>
</dbReference>
<feature type="transmembrane region" description="Helical" evidence="11">
    <location>
        <begin position="753"/>
        <end position="777"/>
    </location>
</feature>
<dbReference type="InterPro" id="IPR038550">
    <property type="entry name" value="GPCR_3_9-Cys_sf"/>
</dbReference>
<feature type="transmembrane region" description="Helical" evidence="11">
    <location>
        <begin position="710"/>
        <end position="733"/>
    </location>
</feature>
<keyword evidence="7 11" id="KW-0472">Membrane</keyword>
<feature type="transmembrane region" description="Helical" evidence="11">
    <location>
        <begin position="595"/>
        <end position="620"/>
    </location>
</feature>
<dbReference type="GeneID" id="108699047"/>
<dbReference type="GO" id="GO:0004930">
    <property type="term" value="F:G protein-coupled receptor activity"/>
    <property type="evidence" value="ECO:0000318"/>
    <property type="project" value="GO_Central"/>
</dbReference>
<evidence type="ECO:0000256" key="10">
    <source>
        <dbReference type="ARBA" id="ARBA00023224"/>
    </source>
</evidence>
<keyword evidence="9" id="KW-0325">Glycoprotein</keyword>
<evidence type="ECO:0000313" key="15">
    <source>
        <dbReference type="RefSeq" id="XP_018086394.2"/>
    </source>
</evidence>
<feature type="transmembrane region" description="Helical" evidence="11">
    <location>
        <begin position="789"/>
        <end position="809"/>
    </location>
</feature>
<protein>
    <submittedName>
        <fullName evidence="15">Vomeronasal type-2 receptor 26</fullName>
    </submittedName>
</protein>
<dbReference type="PRINTS" id="PR00248">
    <property type="entry name" value="GPCRMGR"/>
</dbReference>
<evidence type="ECO:0000256" key="3">
    <source>
        <dbReference type="ARBA" id="ARBA00022692"/>
    </source>
</evidence>
<evidence type="ECO:0000256" key="2">
    <source>
        <dbReference type="ARBA" id="ARBA00022475"/>
    </source>
</evidence>
<keyword evidence="4 12" id="KW-0732">Signal</keyword>
<dbReference type="FunFam" id="3.40.50.2300:FF:000728">
    <property type="entry name" value="Uncharacterized protein"/>
    <property type="match status" value="1"/>
</dbReference>
<keyword evidence="3 11" id="KW-0812">Transmembrane</keyword>
<comment type="subcellular location">
    <subcellularLocation>
        <location evidence="1">Cell membrane</location>
        <topology evidence="1">Multi-pass membrane protein</topology>
    </subcellularLocation>
</comment>
<evidence type="ECO:0000313" key="14">
    <source>
        <dbReference type="Proteomes" id="UP000186698"/>
    </source>
</evidence>
<dbReference type="InterPro" id="IPR004073">
    <property type="entry name" value="GPCR_3_vmron_rcpt_2"/>
</dbReference>
<dbReference type="GO" id="GO:0005886">
    <property type="term" value="C:plasma membrane"/>
    <property type="evidence" value="ECO:0000318"/>
    <property type="project" value="GO_Central"/>
</dbReference>
<dbReference type="InterPro" id="IPR017978">
    <property type="entry name" value="GPCR_3_C"/>
</dbReference>
<dbReference type="Gene3D" id="2.10.50.30">
    <property type="entry name" value="GPCR, family 3, nine cysteines domain"/>
    <property type="match status" value="1"/>
</dbReference>
<dbReference type="Proteomes" id="UP000186698">
    <property type="component" value="Chromosome 8L"/>
</dbReference>
<feature type="signal peptide" evidence="12">
    <location>
        <begin position="1"/>
        <end position="25"/>
    </location>
</feature>
<accession>A0A8J0TLE7</accession>
<dbReference type="InterPro" id="IPR011500">
    <property type="entry name" value="GPCR_3_9-Cys_dom"/>
</dbReference>
<dbReference type="OrthoDB" id="5984008at2759"/>
<dbReference type="RefSeq" id="XP_018086394.2">
    <property type="nucleotide sequence ID" value="XM_018230905.2"/>
</dbReference>
<dbReference type="Pfam" id="PF07562">
    <property type="entry name" value="NCD3G"/>
    <property type="match status" value="1"/>
</dbReference>
<organism evidence="14 15">
    <name type="scientific">Xenopus laevis</name>
    <name type="common">African clawed frog</name>
    <dbReference type="NCBI Taxonomy" id="8355"/>
    <lineage>
        <taxon>Eukaryota</taxon>
        <taxon>Metazoa</taxon>
        <taxon>Chordata</taxon>
        <taxon>Craniata</taxon>
        <taxon>Vertebrata</taxon>
        <taxon>Euteleostomi</taxon>
        <taxon>Amphibia</taxon>
        <taxon>Batrachia</taxon>
        <taxon>Anura</taxon>
        <taxon>Pipoidea</taxon>
        <taxon>Pipidae</taxon>
        <taxon>Xenopodinae</taxon>
        <taxon>Xenopus</taxon>
        <taxon>Xenopus</taxon>
    </lineage>
</organism>
<dbReference type="Pfam" id="PF01094">
    <property type="entry name" value="ANF_receptor"/>
    <property type="match status" value="1"/>
</dbReference>
<evidence type="ECO:0000256" key="7">
    <source>
        <dbReference type="ARBA" id="ARBA00023136"/>
    </source>
</evidence>
<evidence type="ECO:0000256" key="11">
    <source>
        <dbReference type="SAM" id="Phobius"/>
    </source>
</evidence>
<dbReference type="InterPro" id="IPR000068">
    <property type="entry name" value="GPCR_3_Ca_sens_rcpt-rel"/>
</dbReference>
<dbReference type="InterPro" id="IPR000337">
    <property type="entry name" value="GPCR_3"/>
</dbReference>